<name>A0A7Y9S2W0_9ACTN</name>
<dbReference type="AlphaFoldDB" id="A0A7Y9S2W0"/>
<proteinExistence type="predicted"/>
<feature type="region of interest" description="Disordered" evidence="1">
    <location>
        <begin position="30"/>
        <end position="50"/>
    </location>
</feature>
<gene>
    <name evidence="3" type="ORF">BJ980_001981</name>
</gene>
<comment type="caution">
    <text evidence="3">The sequence shown here is derived from an EMBL/GenBank/DDBJ whole genome shotgun (WGS) entry which is preliminary data.</text>
</comment>
<sequence>MKDANRLACAAVLTLALSACSNTGIDVATPATDPTTGQSQPTSTSAPVEQPHDPIIVEGAFGIGLSTLSELAEFGTVFIGTVTSEEDGDDGSVTDPYVHDRQLRRLVTIRVDRVLAGDDALRVVTTRTLGWHIETDGERQEMVQDGKPWLSVGDKVLFAAAPEPGTSYHYTAGADGAFVFRDGTLQAPPGGHISPILKRLQGLSEEEIARAIEEAAK</sequence>
<dbReference type="Proteomes" id="UP000540656">
    <property type="component" value="Unassembled WGS sequence"/>
</dbReference>
<evidence type="ECO:0000313" key="4">
    <source>
        <dbReference type="Proteomes" id="UP000540656"/>
    </source>
</evidence>
<reference evidence="3 4" key="1">
    <citation type="submission" date="2020-07" db="EMBL/GenBank/DDBJ databases">
        <title>Sequencing the genomes of 1000 actinobacteria strains.</title>
        <authorList>
            <person name="Klenk H.-P."/>
        </authorList>
    </citation>
    <scope>NUCLEOTIDE SEQUENCE [LARGE SCALE GENOMIC DNA]</scope>
    <source>
        <strain evidence="3 4">DSM 23819</strain>
    </source>
</reference>
<protein>
    <submittedName>
        <fullName evidence="3">Uncharacterized protein</fullName>
    </submittedName>
</protein>
<feature type="signal peptide" evidence="2">
    <location>
        <begin position="1"/>
        <end position="21"/>
    </location>
</feature>
<evidence type="ECO:0000256" key="1">
    <source>
        <dbReference type="SAM" id="MobiDB-lite"/>
    </source>
</evidence>
<dbReference type="RefSeq" id="WP_179502151.1">
    <property type="nucleotide sequence ID" value="NZ_JACCAA010000001.1"/>
</dbReference>
<dbReference type="PROSITE" id="PS51257">
    <property type="entry name" value="PROKAR_LIPOPROTEIN"/>
    <property type="match status" value="1"/>
</dbReference>
<accession>A0A7Y9S2W0</accession>
<feature type="chain" id="PRO_5039621353" evidence="2">
    <location>
        <begin position="22"/>
        <end position="217"/>
    </location>
</feature>
<dbReference type="EMBL" id="JACCAA010000001">
    <property type="protein sequence ID" value="NYG59058.1"/>
    <property type="molecule type" value="Genomic_DNA"/>
</dbReference>
<feature type="compositionally biased region" description="Low complexity" evidence="1">
    <location>
        <begin position="32"/>
        <end position="47"/>
    </location>
</feature>
<evidence type="ECO:0000256" key="2">
    <source>
        <dbReference type="SAM" id="SignalP"/>
    </source>
</evidence>
<keyword evidence="4" id="KW-1185">Reference proteome</keyword>
<evidence type="ECO:0000313" key="3">
    <source>
        <dbReference type="EMBL" id="NYG59058.1"/>
    </source>
</evidence>
<keyword evidence="2" id="KW-0732">Signal</keyword>
<organism evidence="3 4">
    <name type="scientific">Nocardioides daedukensis</name>
    <dbReference type="NCBI Taxonomy" id="634462"/>
    <lineage>
        <taxon>Bacteria</taxon>
        <taxon>Bacillati</taxon>
        <taxon>Actinomycetota</taxon>
        <taxon>Actinomycetes</taxon>
        <taxon>Propionibacteriales</taxon>
        <taxon>Nocardioidaceae</taxon>
        <taxon>Nocardioides</taxon>
    </lineage>
</organism>